<evidence type="ECO:0000256" key="4">
    <source>
        <dbReference type="ARBA" id="ARBA00022825"/>
    </source>
</evidence>
<feature type="active site" description="Charge relay system" evidence="5">
    <location>
        <position position="673"/>
    </location>
</feature>
<organism evidence="8 9">
    <name type="scientific">Trichoderma harzianum CBS 226.95</name>
    <dbReference type="NCBI Taxonomy" id="983964"/>
    <lineage>
        <taxon>Eukaryota</taxon>
        <taxon>Fungi</taxon>
        <taxon>Dikarya</taxon>
        <taxon>Ascomycota</taxon>
        <taxon>Pezizomycotina</taxon>
        <taxon>Sordariomycetes</taxon>
        <taxon>Hypocreomycetidae</taxon>
        <taxon>Hypocreales</taxon>
        <taxon>Hypocreaceae</taxon>
        <taxon>Trichoderma</taxon>
    </lineage>
</organism>
<keyword evidence="2 5" id="KW-0645">Protease</keyword>
<dbReference type="CDD" id="cd00306">
    <property type="entry name" value="Peptidases_S8_S53"/>
    <property type="match status" value="1"/>
</dbReference>
<evidence type="ECO:0000259" key="7">
    <source>
        <dbReference type="Pfam" id="PF24476"/>
    </source>
</evidence>
<dbReference type="InterPro" id="IPR051048">
    <property type="entry name" value="Peptidase_S8/S53_subtilisin"/>
</dbReference>
<name>A0A2T4ACU2_TRIHA</name>
<dbReference type="PANTHER" id="PTHR43399:SF4">
    <property type="entry name" value="CELL WALL-ASSOCIATED PROTEASE"/>
    <property type="match status" value="1"/>
</dbReference>
<evidence type="ECO:0000256" key="3">
    <source>
        <dbReference type="ARBA" id="ARBA00022801"/>
    </source>
</evidence>
<dbReference type="Pfam" id="PF24476">
    <property type="entry name" value="DUF7580"/>
    <property type="match status" value="1"/>
</dbReference>
<dbReference type="InterPro" id="IPR000209">
    <property type="entry name" value="Peptidase_S8/S53_dom"/>
</dbReference>
<dbReference type="STRING" id="983964.A0A2T4ACU2"/>
<evidence type="ECO:0000256" key="5">
    <source>
        <dbReference type="PROSITE-ProRule" id="PRU01240"/>
    </source>
</evidence>
<evidence type="ECO:0000256" key="1">
    <source>
        <dbReference type="ARBA" id="ARBA00011073"/>
    </source>
</evidence>
<dbReference type="EMBL" id="KZ679680">
    <property type="protein sequence ID" value="PTB54748.1"/>
    <property type="molecule type" value="Genomic_DNA"/>
</dbReference>
<feature type="active site" description="Charge relay system" evidence="5">
    <location>
        <position position="635"/>
    </location>
</feature>
<keyword evidence="3 5" id="KW-0378">Hydrolase</keyword>
<dbReference type="AlphaFoldDB" id="A0A2T4ACU2"/>
<protein>
    <submittedName>
        <fullName evidence="8">Uncharacterized protein</fullName>
    </submittedName>
</protein>
<proteinExistence type="inferred from homology"/>
<reference evidence="8 9" key="1">
    <citation type="submission" date="2016-07" db="EMBL/GenBank/DDBJ databases">
        <title>Multiple horizontal gene transfer events from other fungi enriched the ability of initially mycotrophic Trichoderma (Ascomycota) to feed on dead plant biomass.</title>
        <authorList>
            <consortium name="DOE Joint Genome Institute"/>
            <person name="Aerts A."/>
            <person name="Atanasova L."/>
            <person name="Chenthamara K."/>
            <person name="Zhang J."/>
            <person name="Grujic M."/>
            <person name="Henrissat B."/>
            <person name="Kuo A."/>
            <person name="Salamov A."/>
            <person name="Lipzen A."/>
            <person name="Labutti K."/>
            <person name="Barry K."/>
            <person name="Miao Y."/>
            <person name="Rahimi M.J."/>
            <person name="Shen Q."/>
            <person name="Grigoriev I.V."/>
            <person name="Kubicek C.P."/>
            <person name="Druzhinina I.S."/>
        </authorList>
    </citation>
    <scope>NUCLEOTIDE SEQUENCE [LARGE SCALE GENOMIC DNA]</scope>
    <source>
        <strain evidence="8 9">CBS 226.95</strain>
    </source>
</reference>
<dbReference type="PROSITE" id="PS51892">
    <property type="entry name" value="SUBTILASE"/>
    <property type="match status" value="1"/>
</dbReference>
<dbReference type="PRINTS" id="PR00723">
    <property type="entry name" value="SUBTILISIN"/>
</dbReference>
<dbReference type="InterPro" id="IPR036852">
    <property type="entry name" value="Peptidase_S8/S53_dom_sf"/>
</dbReference>
<keyword evidence="9" id="KW-1185">Reference proteome</keyword>
<dbReference type="Pfam" id="PF00082">
    <property type="entry name" value="Peptidase_S8"/>
    <property type="match status" value="1"/>
</dbReference>
<dbReference type="Gene3D" id="3.40.50.200">
    <property type="entry name" value="Peptidase S8/S53 domain"/>
    <property type="match status" value="1"/>
</dbReference>
<comment type="similarity">
    <text evidence="1 5">Belongs to the peptidase S8 family.</text>
</comment>
<dbReference type="InterPro" id="IPR015500">
    <property type="entry name" value="Peptidase_S8_subtilisin-rel"/>
</dbReference>
<dbReference type="PANTHER" id="PTHR43399">
    <property type="entry name" value="SUBTILISIN-RELATED"/>
    <property type="match status" value="1"/>
</dbReference>
<dbReference type="GO" id="GO:0004252">
    <property type="term" value="F:serine-type endopeptidase activity"/>
    <property type="evidence" value="ECO:0007669"/>
    <property type="project" value="UniProtKB-UniRule"/>
</dbReference>
<dbReference type="GO" id="GO:0006508">
    <property type="term" value="P:proteolysis"/>
    <property type="evidence" value="ECO:0007669"/>
    <property type="project" value="UniProtKB-KW"/>
</dbReference>
<evidence type="ECO:0000256" key="2">
    <source>
        <dbReference type="ARBA" id="ARBA00022670"/>
    </source>
</evidence>
<sequence length="912" mass="101209">MMGTARRVRLFEDDEYGDDKESNDARVLDFAKDALTKAAMIAADLAARNKMCSAGCLAANLLIAKSALDAAGVHQLPKLQRRLPKLLDDLEYVCSWPNRPSAHTSLLEELITSLSQRGRHGQAEQQARQGILAFCHASQDIRNQYLKKLQRFAELVMAVDDNNKSRRKKATDEEMPDAYPTHVNSALFSVLKSHSLCTCTWNGGPGTDGKGKHHVRLRLNDKITKIDGCVAFDMLFAATPLVSDHWQELQMRVAMRKKARKAVHYHEEPLVSSPGDAPKSDISERERSRLILPEQFCRLVKTPIGSRICCRVQDEELHQLYDGVPLKQQIGPGSSMSLREILAQCKLSNRMKLVLAYIVARSFWQYYDSPWMGSAWSSDSIHFLRESPLDGDEDDESVVSDCGTELSKTDGALFASRPCLAVDFSDQGMEGPMEYCNSYSVVYRYPRLLALCIILLEIAQGSGLVMEDKGSMEGNLNESWHITRRYTRRSRLRKEFDFPDYRKAILSCLDYKPDDDETGESATSNVETDVFARKAMVYSSVVQPLERLLKNLGFAENLHIIDPIDMSRSPDRNVKLPAAIPAETLTSFKDQGNINTQASVQWLDDISSINTSIRELKKSRKSKERGRPVRIAVLDTGYDGDTMFFTFKERKRRIKGWKDYAEKNSTPVDSSGHGTHTLALIMKVAPTADIYVARIAKDRAGLQNSAENIAQAIAWAATEAEADIISMAFGFPEEVPLITTALLTAQLARNNQVLFLAAASNSGANRREAFPAALDSVISIRETNHHGAFSDSNPPVDPRGPIVFGTVGKDVPSAWLSSVAGEVPKSGSSVATAVAAGLIAMVLEFVSVGMRDEEMRLPEEMSRAWTRIGMVNILTRMSHDMGNRSYFISPLSFFSGKDLTKSWGAISDAVVG</sequence>
<keyword evidence="4 5" id="KW-0720">Serine protease</keyword>
<evidence type="ECO:0000313" key="8">
    <source>
        <dbReference type="EMBL" id="PTB54748.1"/>
    </source>
</evidence>
<dbReference type="RefSeq" id="XP_024774425.1">
    <property type="nucleotide sequence ID" value="XM_024919075.1"/>
</dbReference>
<evidence type="ECO:0000313" key="9">
    <source>
        <dbReference type="Proteomes" id="UP000241690"/>
    </source>
</evidence>
<feature type="domain" description="Peptidase S8/S53" evidence="6">
    <location>
        <begin position="627"/>
        <end position="856"/>
    </location>
</feature>
<feature type="active site" description="Charge relay system" evidence="5">
    <location>
        <position position="829"/>
    </location>
</feature>
<dbReference type="InterPro" id="IPR056002">
    <property type="entry name" value="DUF7580"/>
</dbReference>
<dbReference type="SUPFAM" id="SSF52743">
    <property type="entry name" value="Subtilisin-like"/>
    <property type="match status" value="1"/>
</dbReference>
<dbReference type="Proteomes" id="UP000241690">
    <property type="component" value="Unassembled WGS sequence"/>
</dbReference>
<evidence type="ECO:0000259" key="6">
    <source>
        <dbReference type="Pfam" id="PF00082"/>
    </source>
</evidence>
<feature type="domain" description="DUF7580" evidence="7">
    <location>
        <begin position="187"/>
        <end position="550"/>
    </location>
</feature>
<dbReference type="GeneID" id="36627644"/>
<gene>
    <name evidence="8" type="ORF">M431DRAFT_508157</name>
</gene>
<accession>A0A2T4ACU2</accession>